<evidence type="ECO:0000259" key="10">
    <source>
        <dbReference type="Pfam" id="PF23914"/>
    </source>
</evidence>
<evidence type="ECO:0000256" key="8">
    <source>
        <dbReference type="SAM" id="SignalP"/>
    </source>
</evidence>
<evidence type="ECO:0000256" key="7">
    <source>
        <dbReference type="PROSITE-ProRule" id="PRU00339"/>
    </source>
</evidence>
<dbReference type="EMBL" id="AQQY01000001">
    <property type="protein sequence ID" value="KCV83366.1"/>
    <property type="molecule type" value="Genomic_DNA"/>
</dbReference>
<evidence type="ECO:0000259" key="9">
    <source>
        <dbReference type="Pfam" id="PF01435"/>
    </source>
</evidence>
<evidence type="ECO:0000256" key="3">
    <source>
        <dbReference type="ARBA" id="ARBA00022723"/>
    </source>
</evidence>
<keyword evidence="12" id="KW-1185">Reference proteome</keyword>
<keyword evidence="8" id="KW-0732">Signal</keyword>
<comment type="caution">
    <text evidence="11">The sequence shown here is derived from an EMBL/GenBank/DDBJ whole genome shotgun (WGS) entry which is preliminary data.</text>
</comment>
<evidence type="ECO:0000256" key="5">
    <source>
        <dbReference type="ARBA" id="ARBA00022833"/>
    </source>
</evidence>
<dbReference type="InterPro" id="IPR001915">
    <property type="entry name" value="Peptidase_M48"/>
</dbReference>
<dbReference type="eggNOG" id="COG4783">
    <property type="taxonomic scope" value="Bacteria"/>
</dbReference>
<dbReference type="Pfam" id="PF23914">
    <property type="entry name" value="TPR_CcmH_CycH"/>
    <property type="match status" value="1"/>
</dbReference>
<name>A0A058ZR88_9RHOB</name>
<comment type="cofactor">
    <cofactor evidence="1">
        <name>Zn(2+)</name>
        <dbReference type="ChEBI" id="CHEBI:29105"/>
    </cofactor>
</comment>
<gene>
    <name evidence="11" type="ORF">ATO10_01355</name>
</gene>
<dbReference type="GO" id="GO:0016020">
    <property type="term" value="C:membrane"/>
    <property type="evidence" value="ECO:0007669"/>
    <property type="project" value="TreeGrafter"/>
</dbReference>
<dbReference type="Gene3D" id="3.30.2010.10">
    <property type="entry name" value="Metalloproteases ('zincins'), catalytic domain"/>
    <property type="match status" value="1"/>
</dbReference>
<proteinExistence type="predicted"/>
<feature type="chain" id="PRO_5001572427" evidence="8">
    <location>
        <begin position="29"/>
        <end position="449"/>
    </location>
</feature>
<reference evidence="11 12" key="1">
    <citation type="submission" date="2013-04" db="EMBL/GenBank/DDBJ databases">
        <title>Shimia sp. 22II-S11-Z10 Genome Sequencing.</title>
        <authorList>
            <person name="Lai Q."/>
            <person name="Li G."/>
            <person name="Shao Z."/>
        </authorList>
    </citation>
    <scope>NUCLEOTIDE SEQUENCE [LARGE SCALE GENOMIC DNA]</scope>
    <source>
        <strain evidence="12">22II-S11-Z10</strain>
    </source>
</reference>
<keyword evidence="6" id="KW-0482">Metalloprotease</keyword>
<dbReference type="InterPro" id="IPR056413">
    <property type="entry name" value="TPR_CcmH_CycH"/>
</dbReference>
<keyword evidence="5" id="KW-0862">Zinc</keyword>
<dbReference type="PANTHER" id="PTHR22726:SF1">
    <property type="entry name" value="METALLOENDOPEPTIDASE OMA1, MITOCHONDRIAL"/>
    <property type="match status" value="1"/>
</dbReference>
<evidence type="ECO:0000313" key="12">
    <source>
        <dbReference type="Proteomes" id="UP000024836"/>
    </source>
</evidence>
<evidence type="ECO:0000256" key="4">
    <source>
        <dbReference type="ARBA" id="ARBA00022801"/>
    </source>
</evidence>
<dbReference type="AlphaFoldDB" id="A0A058ZR88"/>
<dbReference type="Gene3D" id="1.25.40.10">
    <property type="entry name" value="Tetratricopeptide repeat domain"/>
    <property type="match status" value="1"/>
</dbReference>
<dbReference type="PATRIC" id="fig|1461693.3.peg.283"/>
<keyword evidence="3" id="KW-0479">Metal-binding</keyword>
<dbReference type="Proteomes" id="UP000024836">
    <property type="component" value="Unassembled WGS sequence"/>
</dbReference>
<dbReference type="Pfam" id="PF01435">
    <property type="entry name" value="Peptidase_M48"/>
    <property type="match status" value="1"/>
</dbReference>
<organism evidence="11 12">
    <name type="scientific">Actibacterium atlanticum</name>
    <dbReference type="NCBI Taxonomy" id="1461693"/>
    <lineage>
        <taxon>Bacteria</taxon>
        <taxon>Pseudomonadati</taxon>
        <taxon>Pseudomonadota</taxon>
        <taxon>Alphaproteobacteria</taxon>
        <taxon>Rhodobacterales</taxon>
        <taxon>Roseobacteraceae</taxon>
        <taxon>Actibacterium</taxon>
    </lineage>
</organism>
<dbReference type="RefSeq" id="WP_238323331.1">
    <property type="nucleotide sequence ID" value="NZ_AQQY01000001.1"/>
</dbReference>
<dbReference type="PANTHER" id="PTHR22726">
    <property type="entry name" value="METALLOENDOPEPTIDASE OMA1"/>
    <property type="match status" value="1"/>
</dbReference>
<dbReference type="SUPFAM" id="SSF48452">
    <property type="entry name" value="TPR-like"/>
    <property type="match status" value="1"/>
</dbReference>
<dbReference type="GO" id="GO:0004222">
    <property type="term" value="F:metalloendopeptidase activity"/>
    <property type="evidence" value="ECO:0007669"/>
    <property type="project" value="InterPro"/>
</dbReference>
<keyword evidence="7" id="KW-0802">TPR repeat</keyword>
<protein>
    <submittedName>
        <fullName evidence="11">Peptidase M48 Ste24p</fullName>
    </submittedName>
</protein>
<dbReference type="STRING" id="1461693.ATO10_01355"/>
<evidence type="ECO:0000256" key="6">
    <source>
        <dbReference type="ARBA" id="ARBA00023049"/>
    </source>
</evidence>
<dbReference type="GO" id="GO:0046872">
    <property type="term" value="F:metal ion binding"/>
    <property type="evidence" value="ECO:0007669"/>
    <property type="project" value="UniProtKB-KW"/>
</dbReference>
<accession>A0A058ZR88</accession>
<evidence type="ECO:0000313" key="11">
    <source>
        <dbReference type="EMBL" id="KCV83366.1"/>
    </source>
</evidence>
<feature type="signal peptide" evidence="8">
    <location>
        <begin position="1"/>
        <end position="28"/>
    </location>
</feature>
<evidence type="ECO:0000256" key="1">
    <source>
        <dbReference type="ARBA" id="ARBA00001947"/>
    </source>
</evidence>
<feature type="repeat" description="TPR" evidence="7">
    <location>
        <begin position="307"/>
        <end position="340"/>
    </location>
</feature>
<dbReference type="PROSITE" id="PS50005">
    <property type="entry name" value="TPR"/>
    <property type="match status" value="1"/>
</dbReference>
<keyword evidence="4" id="KW-0378">Hydrolase</keyword>
<sequence>MPTQMPLRRISTALILCFAMLLAPMARAQSLIRDAEIEFALRQLAAPLAAQAGLNMSSLRIMVINDSSLNAFVADTRTVFLHSGLILKMDNSEMLQAVIAHEMAHIANGHLTRRMANYRGAGRAAALGLALSLAAAATGSTQAAIGLAAGSSSSAQRVFFGHTRAEESSADQAGARYMARAGIDTHAMVDVLEIFRGQEALNVGRRDPYVVTHPLPAERLRAAKGLAAAYGDRTKPPNQTAEYWFARAKGKLGAFIQNPSFTLRKVGKKDQSDVAVMRRAVAYHRKPDTKKALAQMDKLIAMRPQDAFGHELRGQILLESRNFAAAVNAYNRAVNLAPSEPLILAGYGRALLAVNTSDNNRRALSALNKAYARDPYDPRMLRDLAVAHARAGNNGMASLATAERYAVLGKLGTAATHAQRAMGLLPRGSSGWRRAEDIVVAAKRVARKK</sequence>
<feature type="domain" description="Peptidase M48" evidence="9">
    <location>
        <begin position="41"/>
        <end position="225"/>
    </location>
</feature>
<dbReference type="InterPro" id="IPR051156">
    <property type="entry name" value="Mito/Outer_Membr_Metalloprot"/>
</dbReference>
<keyword evidence="2" id="KW-0645">Protease</keyword>
<evidence type="ECO:0000256" key="2">
    <source>
        <dbReference type="ARBA" id="ARBA00022670"/>
    </source>
</evidence>
<dbReference type="GO" id="GO:0051603">
    <property type="term" value="P:proteolysis involved in protein catabolic process"/>
    <property type="evidence" value="ECO:0007669"/>
    <property type="project" value="TreeGrafter"/>
</dbReference>
<feature type="domain" description="Cytochrome c-type biogenesis protein H TPR" evidence="10">
    <location>
        <begin position="301"/>
        <end position="397"/>
    </location>
</feature>
<dbReference type="CDD" id="cd07324">
    <property type="entry name" value="M48C_Oma1-like"/>
    <property type="match status" value="1"/>
</dbReference>
<dbReference type="InterPro" id="IPR019734">
    <property type="entry name" value="TPR_rpt"/>
</dbReference>
<dbReference type="InterPro" id="IPR011990">
    <property type="entry name" value="TPR-like_helical_dom_sf"/>
</dbReference>